<dbReference type="EMBL" id="CP159373">
    <property type="protein sequence ID" value="XCN71118.1"/>
    <property type="molecule type" value="Genomic_DNA"/>
</dbReference>
<gene>
    <name evidence="1" type="ORF">Q3M24_12400</name>
</gene>
<proteinExistence type="predicted"/>
<protein>
    <submittedName>
        <fullName evidence="1">Uncharacterized protein</fullName>
    </submittedName>
</protein>
<reference evidence="1" key="1">
    <citation type="journal article" date="2024" name="Syst. Appl. Microbiol.">
        <title>First single-strain enrichments of Electrothrix cable bacteria, description of E. aestuarii sp. nov. and E. rattekaaiensis sp. nov., and proposal of a cable bacteria taxonomy following the rules of the SeqCode.</title>
        <authorList>
            <person name="Plum-Jensen L.E."/>
            <person name="Schramm A."/>
            <person name="Marshall I.P.G."/>
        </authorList>
    </citation>
    <scope>NUCLEOTIDE SEQUENCE</scope>
    <source>
        <strain evidence="1">Rat1</strain>
    </source>
</reference>
<dbReference type="KEGG" id="eaj:Q3M24_12400"/>
<dbReference type="AlphaFoldDB" id="A0AAU8LQD8"/>
<evidence type="ECO:0000313" key="1">
    <source>
        <dbReference type="EMBL" id="XCN71118.1"/>
    </source>
</evidence>
<sequence length="48" mass="5383">MENLILISASFIIAAFLIATASFAFRAALQVSYANTRRKKAQSDLRHR</sequence>
<reference evidence="1" key="2">
    <citation type="submission" date="2024-06" db="EMBL/GenBank/DDBJ databases">
        <authorList>
            <person name="Plum-Jensen L.E."/>
            <person name="Schramm A."/>
            <person name="Marshall I.P.G."/>
        </authorList>
    </citation>
    <scope>NUCLEOTIDE SEQUENCE</scope>
    <source>
        <strain evidence="1">Rat1</strain>
    </source>
</reference>
<organism evidence="1">
    <name type="scientific">Candidatus Electrothrix aestuarii</name>
    <dbReference type="NCBI Taxonomy" id="3062594"/>
    <lineage>
        <taxon>Bacteria</taxon>
        <taxon>Pseudomonadati</taxon>
        <taxon>Thermodesulfobacteriota</taxon>
        <taxon>Desulfobulbia</taxon>
        <taxon>Desulfobulbales</taxon>
        <taxon>Desulfobulbaceae</taxon>
        <taxon>Candidatus Electrothrix</taxon>
    </lineage>
</organism>
<accession>A0AAU8LQD8</accession>
<name>A0AAU8LQD8_9BACT</name>